<organism evidence="2 3">
    <name type="scientific">Nocardia ignorata</name>
    <dbReference type="NCBI Taxonomy" id="145285"/>
    <lineage>
        <taxon>Bacteria</taxon>
        <taxon>Bacillati</taxon>
        <taxon>Actinomycetota</taxon>
        <taxon>Actinomycetes</taxon>
        <taxon>Mycobacteriales</taxon>
        <taxon>Nocardiaceae</taxon>
        <taxon>Nocardia</taxon>
    </lineage>
</organism>
<feature type="region of interest" description="Disordered" evidence="1">
    <location>
        <begin position="1"/>
        <end position="39"/>
    </location>
</feature>
<comment type="caution">
    <text evidence="2">The sequence shown here is derived from an EMBL/GenBank/DDBJ whole genome shotgun (WGS) entry which is preliminary data.</text>
</comment>
<dbReference type="RefSeq" id="WP_133733821.1">
    <property type="nucleotide sequence ID" value="NZ_SNXK01000001.1"/>
</dbReference>
<gene>
    <name evidence="2" type="ORF">DFR75_1011241</name>
</gene>
<proteinExistence type="predicted"/>
<evidence type="ECO:0000313" key="3">
    <source>
        <dbReference type="Proteomes" id="UP000295087"/>
    </source>
</evidence>
<name>A0A4R6PTE1_NOCIG</name>
<dbReference type="EMBL" id="SNXK01000001">
    <property type="protein sequence ID" value="TDP42131.1"/>
    <property type="molecule type" value="Genomic_DNA"/>
</dbReference>
<sequence>MPSAKATPRATESRSDASSSTASAVTLNEPLSSRPPITIGVTASDVDDVLAGVVRAARVPAETP</sequence>
<evidence type="ECO:0000313" key="2">
    <source>
        <dbReference type="EMBL" id="TDP42131.1"/>
    </source>
</evidence>
<evidence type="ECO:0000256" key="1">
    <source>
        <dbReference type="SAM" id="MobiDB-lite"/>
    </source>
</evidence>
<dbReference type="AlphaFoldDB" id="A0A4R6PTE1"/>
<keyword evidence="3" id="KW-1185">Reference proteome</keyword>
<reference evidence="2 3" key="1">
    <citation type="submission" date="2019-03" db="EMBL/GenBank/DDBJ databases">
        <title>Genomic Encyclopedia of Type Strains, Phase IV (KMG-IV): sequencing the most valuable type-strain genomes for metagenomic binning, comparative biology and taxonomic classification.</title>
        <authorList>
            <person name="Goeker M."/>
        </authorList>
    </citation>
    <scope>NUCLEOTIDE SEQUENCE [LARGE SCALE GENOMIC DNA]</scope>
    <source>
        <strain evidence="2 3">DSM 44496</strain>
    </source>
</reference>
<dbReference type="Proteomes" id="UP000295087">
    <property type="component" value="Unassembled WGS sequence"/>
</dbReference>
<accession>A0A4R6PTE1</accession>
<protein>
    <submittedName>
        <fullName evidence="2">Uncharacterized protein</fullName>
    </submittedName>
</protein>